<dbReference type="InterPro" id="IPR019926">
    <property type="entry name" value="Ribosomal_uL3_CS"/>
</dbReference>
<dbReference type="PANTHER" id="PTHR11229">
    <property type="entry name" value="50S RIBOSOMAL PROTEIN L3"/>
    <property type="match status" value="1"/>
</dbReference>
<evidence type="ECO:0000256" key="1">
    <source>
        <dbReference type="ARBA" id="ARBA00006540"/>
    </source>
</evidence>
<dbReference type="FunFam" id="2.40.30.10:FF:000004">
    <property type="entry name" value="50S ribosomal protein L3"/>
    <property type="match status" value="1"/>
</dbReference>
<dbReference type="GO" id="GO:0022625">
    <property type="term" value="C:cytosolic large ribosomal subunit"/>
    <property type="evidence" value="ECO:0007669"/>
    <property type="project" value="TreeGrafter"/>
</dbReference>
<dbReference type="RefSeq" id="WP_123289437.1">
    <property type="nucleotide sequence ID" value="NZ_RJVA01000010.1"/>
</dbReference>
<keyword evidence="11" id="KW-1185">Reference proteome</keyword>
<dbReference type="OrthoDB" id="9806135at2"/>
<dbReference type="GO" id="GO:0003735">
    <property type="term" value="F:structural constituent of ribosome"/>
    <property type="evidence" value="ECO:0007669"/>
    <property type="project" value="UniProtKB-UniRule"/>
</dbReference>
<evidence type="ECO:0000256" key="4">
    <source>
        <dbReference type="ARBA" id="ARBA00022980"/>
    </source>
</evidence>
<dbReference type="Gene3D" id="2.40.30.10">
    <property type="entry name" value="Translation factors"/>
    <property type="match status" value="1"/>
</dbReference>
<dbReference type="FunFam" id="3.30.160.810:FF:000001">
    <property type="entry name" value="50S ribosomal protein L3"/>
    <property type="match status" value="1"/>
</dbReference>
<proteinExistence type="inferred from homology"/>
<evidence type="ECO:0000313" key="11">
    <source>
        <dbReference type="Proteomes" id="UP000276223"/>
    </source>
</evidence>
<evidence type="ECO:0000256" key="6">
    <source>
        <dbReference type="ARBA" id="ARBA00035243"/>
    </source>
</evidence>
<evidence type="ECO:0000256" key="2">
    <source>
        <dbReference type="ARBA" id="ARBA00022730"/>
    </source>
</evidence>
<evidence type="ECO:0000256" key="7">
    <source>
        <dbReference type="HAMAP-Rule" id="MF_01325"/>
    </source>
</evidence>
<keyword evidence="4 7" id="KW-0689">Ribosomal protein</keyword>
<dbReference type="GO" id="GO:0019843">
    <property type="term" value="F:rRNA binding"/>
    <property type="evidence" value="ECO:0007669"/>
    <property type="project" value="UniProtKB-UniRule"/>
</dbReference>
<evidence type="ECO:0000256" key="3">
    <source>
        <dbReference type="ARBA" id="ARBA00022884"/>
    </source>
</evidence>
<keyword evidence="5 7" id="KW-0687">Ribonucleoprotein</keyword>
<dbReference type="PANTHER" id="PTHR11229:SF16">
    <property type="entry name" value="LARGE RIBOSOMAL SUBUNIT PROTEIN UL3C"/>
    <property type="match status" value="1"/>
</dbReference>
<dbReference type="EMBL" id="RJVA01000010">
    <property type="protein sequence ID" value="ROR01735.1"/>
    <property type="molecule type" value="Genomic_DNA"/>
</dbReference>
<evidence type="ECO:0000256" key="5">
    <source>
        <dbReference type="ARBA" id="ARBA00023274"/>
    </source>
</evidence>
<dbReference type="InterPro" id="IPR009000">
    <property type="entry name" value="Transl_B-barrel_sf"/>
</dbReference>
<dbReference type="Gene3D" id="3.30.160.810">
    <property type="match status" value="1"/>
</dbReference>
<protein>
    <recommendedName>
        <fullName evidence="6 7">Large ribosomal subunit protein uL3</fullName>
    </recommendedName>
</protein>
<accession>A0A3N1VFT6</accession>
<dbReference type="GO" id="GO:0006412">
    <property type="term" value="P:translation"/>
    <property type="evidence" value="ECO:0007669"/>
    <property type="project" value="UniProtKB-UniRule"/>
</dbReference>
<comment type="function">
    <text evidence="7 9">One of the primary rRNA binding proteins, it binds directly near the 3'-end of the 23S rRNA, where it nucleates assembly of the 50S subunit.</text>
</comment>
<comment type="caution">
    <text evidence="10">The sequence shown here is derived from an EMBL/GenBank/DDBJ whole genome shotgun (WGS) entry which is preliminary data.</text>
</comment>
<dbReference type="NCBIfam" id="TIGR03625">
    <property type="entry name" value="L3_bact"/>
    <property type="match status" value="1"/>
</dbReference>
<evidence type="ECO:0000313" key="10">
    <source>
        <dbReference type="EMBL" id="ROR01735.1"/>
    </source>
</evidence>
<organism evidence="10 11">
    <name type="scientific">Desulfosoma caldarium</name>
    <dbReference type="NCBI Taxonomy" id="610254"/>
    <lineage>
        <taxon>Bacteria</taxon>
        <taxon>Pseudomonadati</taxon>
        <taxon>Thermodesulfobacteriota</taxon>
        <taxon>Syntrophobacteria</taxon>
        <taxon>Syntrophobacterales</taxon>
        <taxon>Syntrophobacteraceae</taxon>
        <taxon>Desulfosoma</taxon>
    </lineage>
</organism>
<sequence length="210" mass="22661">MVKALLGRKLGMTQVFAEDGSAVPVTVVQAGPCVVTQVKVPARDGYSAVQIGFGQKKEKKVTRPLKGHLDKVGKGYFALLREVRVENAEAFEPGQVWDCSVFAIGDRVDVTGVSKGKGFAGTVKRWGFRRGPMTHGCKNIREPGSTGCATFPGRVIKGKKMAGQKGNKRATTLNLKIIDVRPEENLLLIKGAVPGGVNGFLMIRKTNRVR</sequence>
<reference evidence="10 11" key="1">
    <citation type="submission" date="2018-11" db="EMBL/GenBank/DDBJ databases">
        <title>Genomic Encyclopedia of Type Strains, Phase IV (KMG-IV): sequencing the most valuable type-strain genomes for metagenomic binning, comparative biology and taxonomic classification.</title>
        <authorList>
            <person name="Goeker M."/>
        </authorList>
    </citation>
    <scope>NUCLEOTIDE SEQUENCE [LARGE SCALE GENOMIC DNA]</scope>
    <source>
        <strain evidence="10 11">DSM 22027</strain>
    </source>
</reference>
<dbReference type="HAMAP" id="MF_01325_B">
    <property type="entry name" value="Ribosomal_uL3_B"/>
    <property type="match status" value="1"/>
</dbReference>
<evidence type="ECO:0000256" key="8">
    <source>
        <dbReference type="RuleBase" id="RU003905"/>
    </source>
</evidence>
<dbReference type="Proteomes" id="UP000276223">
    <property type="component" value="Unassembled WGS sequence"/>
</dbReference>
<keyword evidence="3 7" id="KW-0694">RNA-binding</keyword>
<gene>
    <name evidence="7" type="primary">rplC</name>
    <name evidence="10" type="ORF">EDC27_0918</name>
</gene>
<keyword evidence="2 7" id="KW-0699">rRNA-binding</keyword>
<dbReference type="AlphaFoldDB" id="A0A3N1VFT6"/>
<dbReference type="InterPro" id="IPR019927">
    <property type="entry name" value="Ribosomal_uL3_bac/org-type"/>
</dbReference>
<dbReference type="InterPro" id="IPR000597">
    <property type="entry name" value="Ribosomal_uL3"/>
</dbReference>
<dbReference type="PROSITE" id="PS00474">
    <property type="entry name" value="RIBOSOMAL_L3"/>
    <property type="match status" value="1"/>
</dbReference>
<dbReference type="Pfam" id="PF00297">
    <property type="entry name" value="Ribosomal_L3"/>
    <property type="match status" value="1"/>
</dbReference>
<comment type="subunit">
    <text evidence="7 9">Part of the 50S ribosomal subunit. Forms a cluster with proteins L14 and L19.</text>
</comment>
<dbReference type="SUPFAM" id="SSF50447">
    <property type="entry name" value="Translation proteins"/>
    <property type="match status" value="1"/>
</dbReference>
<evidence type="ECO:0000256" key="9">
    <source>
        <dbReference type="RuleBase" id="RU003906"/>
    </source>
</evidence>
<comment type="similarity">
    <text evidence="1 7 8">Belongs to the universal ribosomal protein uL3 family.</text>
</comment>
<name>A0A3N1VFT6_9BACT</name>